<dbReference type="OrthoDB" id="10313881at2759"/>
<protein>
    <submittedName>
        <fullName evidence="1">Uncharacterized protein</fullName>
    </submittedName>
</protein>
<proteinExistence type="predicted"/>
<dbReference type="Proteomes" id="UP001150925">
    <property type="component" value="Unassembled WGS sequence"/>
</dbReference>
<evidence type="ECO:0000313" key="1">
    <source>
        <dbReference type="EMBL" id="KAJ1967790.1"/>
    </source>
</evidence>
<dbReference type="AlphaFoldDB" id="A0A9W8AS35"/>
<accession>A0A9W8AS35</accession>
<sequence length="434" mass="49514">MAFYQTDLYCELRSIAHHLTNARTSRVRRWDKATIIDRIGQCKRWHNKFTELSSADQAQLYQESLSSMNRPWWPSLADLTQSQRVLHRTLLTNVYLPEDCYQWLLHGETAEGFVGRSSDEVVDELTLKELVELTQQSALVELCQDIKRVLDDKALVDTVKSPPLLLSEQAEWEISCTASEGTASLLRAQFENIIHTWWHSKCDTSESDEHCRQSLDCLRVRLERIADPEGLKVWVLMVLAAVPCTREKPSLSTNQTSSTNLGDFVALLGRVYRHQQPTSDELASLWTRYLLALYFPSPRPLCPTFHTTWAEATPGLLGWVSSHNAEFGVHYIDWLGHVLLHQCGPTHDRAGYEYWKLLQRALQTALVSSTKETYQVISALVAPVNLVRQGLQTTSALPSGNHRNMQKDLQVLDEFHKGLQSLLCESDDIKKECK</sequence>
<comment type="caution">
    <text evidence="1">The sequence shown here is derived from an EMBL/GenBank/DDBJ whole genome shotgun (WGS) entry which is preliminary data.</text>
</comment>
<dbReference type="EMBL" id="JANBPY010000281">
    <property type="protein sequence ID" value="KAJ1967790.1"/>
    <property type="molecule type" value="Genomic_DNA"/>
</dbReference>
<reference evidence="1" key="1">
    <citation type="submission" date="2022-07" db="EMBL/GenBank/DDBJ databases">
        <title>Phylogenomic reconstructions and comparative analyses of Kickxellomycotina fungi.</title>
        <authorList>
            <person name="Reynolds N.K."/>
            <person name="Stajich J.E."/>
            <person name="Barry K."/>
            <person name="Grigoriev I.V."/>
            <person name="Crous P."/>
            <person name="Smith M.E."/>
        </authorList>
    </citation>
    <scope>NUCLEOTIDE SEQUENCE</scope>
    <source>
        <strain evidence="1">RSA 1196</strain>
    </source>
</reference>
<keyword evidence="2" id="KW-1185">Reference proteome</keyword>
<organism evidence="1 2">
    <name type="scientific">Dispira parvispora</name>
    <dbReference type="NCBI Taxonomy" id="1520584"/>
    <lineage>
        <taxon>Eukaryota</taxon>
        <taxon>Fungi</taxon>
        <taxon>Fungi incertae sedis</taxon>
        <taxon>Zoopagomycota</taxon>
        <taxon>Kickxellomycotina</taxon>
        <taxon>Dimargaritomycetes</taxon>
        <taxon>Dimargaritales</taxon>
        <taxon>Dimargaritaceae</taxon>
        <taxon>Dispira</taxon>
    </lineage>
</organism>
<name>A0A9W8AS35_9FUNG</name>
<evidence type="ECO:0000313" key="2">
    <source>
        <dbReference type="Proteomes" id="UP001150925"/>
    </source>
</evidence>
<gene>
    <name evidence="1" type="ORF">IWQ62_001634</name>
</gene>